<dbReference type="CDD" id="cd17916">
    <property type="entry name" value="DEXHc_UvrB"/>
    <property type="match status" value="1"/>
</dbReference>
<name>A0A4Q0U8M1_9BACT</name>
<reference evidence="14" key="2">
    <citation type="submission" date="2021-09" db="EMBL/GenBank/DDBJ databases">
        <authorList>
            <person name="Gilroy R."/>
        </authorList>
    </citation>
    <scope>NUCLEOTIDE SEQUENCE</scope>
    <source>
        <strain evidence="14">4100</strain>
    </source>
</reference>
<dbReference type="GO" id="GO:0005737">
    <property type="term" value="C:cytoplasm"/>
    <property type="evidence" value="ECO:0007669"/>
    <property type="project" value="UniProtKB-SubCell"/>
</dbReference>
<dbReference type="SUPFAM" id="SSF52540">
    <property type="entry name" value="P-loop containing nucleoside triphosphate hydrolases"/>
    <property type="match status" value="2"/>
</dbReference>
<evidence type="ECO:0000256" key="11">
    <source>
        <dbReference type="ARBA" id="ARBA00026033"/>
    </source>
</evidence>
<gene>
    <name evidence="13 14" type="primary">uvrB</name>
    <name evidence="14" type="ORF">K8V47_10260</name>
</gene>
<feature type="short sequence motif" description="Beta-hairpin" evidence="13">
    <location>
        <begin position="90"/>
        <end position="113"/>
    </location>
</feature>
<dbReference type="InterPro" id="IPR036876">
    <property type="entry name" value="UVR_dom_sf"/>
</dbReference>
<dbReference type="Pfam" id="PF04851">
    <property type="entry name" value="ResIII"/>
    <property type="match status" value="1"/>
</dbReference>
<dbReference type="GO" id="GO:0016887">
    <property type="term" value="F:ATP hydrolysis activity"/>
    <property type="evidence" value="ECO:0007669"/>
    <property type="project" value="InterPro"/>
</dbReference>
<evidence type="ECO:0000256" key="7">
    <source>
        <dbReference type="ARBA" id="ARBA00022840"/>
    </source>
</evidence>
<dbReference type="SUPFAM" id="SSF46600">
    <property type="entry name" value="C-terminal UvrC-binding domain of UvrB"/>
    <property type="match status" value="1"/>
</dbReference>
<dbReference type="InterPro" id="IPR004807">
    <property type="entry name" value="UvrB"/>
</dbReference>
<dbReference type="PROSITE" id="PS50151">
    <property type="entry name" value="UVR"/>
    <property type="match status" value="1"/>
</dbReference>
<dbReference type="InterPro" id="IPR014001">
    <property type="entry name" value="Helicase_ATP-bd"/>
</dbReference>
<dbReference type="GO" id="GO:0009432">
    <property type="term" value="P:SOS response"/>
    <property type="evidence" value="ECO:0007669"/>
    <property type="project" value="UniProtKB-UniRule"/>
</dbReference>
<evidence type="ECO:0000313" key="15">
    <source>
        <dbReference type="Proteomes" id="UP000711407"/>
    </source>
</evidence>
<evidence type="ECO:0000256" key="8">
    <source>
        <dbReference type="ARBA" id="ARBA00022881"/>
    </source>
</evidence>
<organism evidence="14 15">
    <name type="scientific">Candidatus Amulumruptor caecigallinarius</name>
    <dbReference type="NCBI Taxonomy" id="2109911"/>
    <lineage>
        <taxon>Bacteria</taxon>
        <taxon>Pseudomonadati</taxon>
        <taxon>Bacteroidota</taxon>
        <taxon>Bacteroidia</taxon>
        <taxon>Bacteroidales</taxon>
        <taxon>Muribaculaceae</taxon>
        <taxon>Candidatus Amulumruptor</taxon>
    </lineage>
</organism>
<reference evidence="14" key="1">
    <citation type="journal article" date="2021" name="PeerJ">
        <title>Extensive microbial diversity within the chicken gut microbiome revealed by metagenomics and culture.</title>
        <authorList>
            <person name="Gilroy R."/>
            <person name="Ravi A."/>
            <person name="Getino M."/>
            <person name="Pursley I."/>
            <person name="Horton D.L."/>
            <person name="Alikhan N.F."/>
            <person name="Baker D."/>
            <person name="Gharbi K."/>
            <person name="Hall N."/>
            <person name="Watson M."/>
            <person name="Adriaenssens E.M."/>
            <person name="Foster-Nyarko E."/>
            <person name="Jarju S."/>
            <person name="Secka A."/>
            <person name="Antonio M."/>
            <person name="Oren A."/>
            <person name="Chaudhuri R.R."/>
            <person name="La Ragione R."/>
            <person name="Hildebrand F."/>
            <person name="Pallen M.J."/>
        </authorList>
    </citation>
    <scope>NUCLEOTIDE SEQUENCE</scope>
    <source>
        <strain evidence="14">4100</strain>
    </source>
</reference>
<dbReference type="InterPro" id="IPR006935">
    <property type="entry name" value="Helicase/UvrB_N"/>
</dbReference>
<evidence type="ECO:0000256" key="4">
    <source>
        <dbReference type="ARBA" id="ARBA00022741"/>
    </source>
</evidence>
<keyword evidence="5 13" id="KW-0227">DNA damage</keyword>
<dbReference type="PANTHER" id="PTHR24029">
    <property type="entry name" value="UVRABC SYSTEM PROTEIN B"/>
    <property type="match status" value="1"/>
</dbReference>
<dbReference type="NCBIfam" id="TIGR00631">
    <property type="entry name" value="uvrb"/>
    <property type="match status" value="1"/>
</dbReference>
<dbReference type="InterPro" id="IPR041471">
    <property type="entry name" value="UvrB_inter"/>
</dbReference>
<comment type="similarity">
    <text evidence="2 13">Belongs to the UvrB family.</text>
</comment>
<dbReference type="Pfam" id="PF12344">
    <property type="entry name" value="UvrB"/>
    <property type="match status" value="1"/>
</dbReference>
<dbReference type="Proteomes" id="UP000711407">
    <property type="component" value="Unassembled WGS sequence"/>
</dbReference>
<sequence>MKFHLESAYKPTGDQPQAIEQLVEGINMGNPAQTLLGVTGSGKTFTMANVIERVEKPTLILSHNKTLAAQLYSEFKQFFPNNSVQYFVSYYDYYQPEAYIPSVDKYIEKDLMINDEIDKLRLATTSALLSGRQDVIVVSSVSCLFGMGNPEDFHQSVIEIKVGQKITRNAFLRSLVNSLYSRNEMELGRGNFRVKGDTVDIRLAYEDIIIRVVFWGDEIESISTYHPDDNVNLGQHESFKMFPANIFVTSPARMASALAQIELDLGEQVGYFFKEGRELESRRLKERVTYDIEMMREVGHCSGIENYSRYFDGREPGMRPFCLLDYFPKDFLTIIDESHVTVPQIRAMYGGDLARKMNLVNYGFRLPAALDNRPLKFEEFESLTNQTIYVSATPADYELERSQGVIVEQLIRPTGLLDPVIEVRPSLNQIDDLLEEINLRIERGERVLVTTLTKRMAEELNDYLLKLRMKAAYIHSDVDTLDRIKIIDGLRDGTFDVLIGVNLLREGLDLPEVSLVAILDADKEGFLRSHRSLTQTVGRAARNLNGTVIMYADKITDSMQQTIDETSRRRALQLAYNEEHGITPQAIVKARNKIIGLDLDDDEPKKSTGTRGSKPAKTGKTKPDMYEREYMHSVDIAADPVIPYMNDEEMQRAINRLRSDMVQAAKNMDFMEAARMRDELMKMELLLKERQSQ</sequence>
<keyword evidence="8 13" id="KW-0267">Excision nuclease</keyword>
<dbReference type="EMBL" id="DYXT01000057">
    <property type="protein sequence ID" value="HJE40120.1"/>
    <property type="molecule type" value="Genomic_DNA"/>
</dbReference>
<dbReference type="SMART" id="SM00490">
    <property type="entry name" value="HELICc"/>
    <property type="match status" value="1"/>
</dbReference>
<dbReference type="Gene3D" id="4.10.860.10">
    <property type="entry name" value="UVR domain"/>
    <property type="match status" value="1"/>
</dbReference>
<dbReference type="HAMAP" id="MF_00204">
    <property type="entry name" value="UvrB"/>
    <property type="match status" value="1"/>
</dbReference>
<keyword evidence="7 13" id="KW-0067">ATP-binding</keyword>
<dbReference type="Gene3D" id="3.40.50.300">
    <property type="entry name" value="P-loop containing nucleotide triphosphate hydrolases"/>
    <property type="match status" value="3"/>
</dbReference>
<comment type="subcellular location">
    <subcellularLocation>
        <location evidence="1 13">Cytoplasm</location>
    </subcellularLocation>
</comment>
<dbReference type="CDD" id="cd18790">
    <property type="entry name" value="SF2_C_UvrB"/>
    <property type="match status" value="1"/>
</dbReference>
<dbReference type="PANTHER" id="PTHR24029:SF0">
    <property type="entry name" value="UVRABC SYSTEM PROTEIN B"/>
    <property type="match status" value="1"/>
</dbReference>
<dbReference type="GO" id="GO:0006289">
    <property type="term" value="P:nucleotide-excision repair"/>
    <property type="evidence" value="ECO:0007669"/>
    <property type="project" value="UniProtKB-UniRule"/>
</dbReference>
<feature type="binding site" evidence="13">
    <location>
        <begin position="37"/>
        <end position="44"/>
    </location>
    <ligand>
        <name>ATP</name>
        <dbReference type="ChEBI" id="CHEBI:30616"/>
    </ligand>
</feature>
<keyword evidence="6 13" id="KW-0228">DNA excision</keyword>
<dbReference type="GO" id="GO:0009381">
    <property type="term" value="F:excinuclease ABC activity"/>
    <property type="evidence" value="ECO:0007669"/>
    <property type="project" value="UniProtKB-UniRule"/>
</dbReference>
<dbReference type="InterPro" id="IPR001650">
    <property type="entry name" value="Helicase_C-like"/>
</dbReference>
<comment type="domain">
    <text evidence="13">The beta-hairpin motif is involved in DNA binding.</text>
</comment>
<keyword evidence="10 13" id="KW-0742">SOS response</keyword>
<evidence type="ECO:0000256" key="9">
    <source>
        <dbReference type="ARBA" id="ARBA00023204"/>
    </source>
</evidence>
<comment type="subunit">
    <text evidence="11 13">Forms a heterotetramer with UvrA during the search for lesions. Interacts with UvrC in an incision complex.</text>
</comment>
<dbReference type="Pfam" id="PF17757">
    <property type="entry name" value="UvrB_inter"/>
    <property type="match status" value="1"/>
</dbReference>
<dbReference type="GO" id="GO:0003677">
    <property type="term" value="F:DNA binding"/>
    <property type="evidence" value="ECO:0007669"/>
    <property type="project" value="UniProtKB-UniRule"/>
</dbReference>
<proteinExistence type="inferred from homology"/>
<dbReference type="GO" id="GO:0009380">
    <property type="term" value="C:excinuclease repair complex"/>
    <property type="evidence" value="ECO:0007669"/>
    <property type="project" value="InterPro"/>
</dbReference>
<evidence type="ECO:0000256" key="13">
    <source>
        <dbReference type="HAMAP-Rule" id="MF_00204"/>
    </source>
</evidence>
<dbReference type="InterPro" id="IPR027417">
    <property type="entry name" value="P-loop_NTPase"/>
</dbReference>
<accession>A0A4Q0U8M1</accession>
<comment type="function">
    <text evidence="13">The UvrABC repair system catalyzes the recognition and processing of DNA lesions. A damage recognition complex composed of 2 UvrA and 2 UvrB subunits scans DNA for abnormalities. Upon binding of the UvrA(2)B(2) complex to a putative damaged site, the DNA wraps around one UvrB monomer. DNA wrap is dependent on ATP binding by UvrB and probably causes local melting of the DNA helix, facilitating insertion of UvrB beta-hairpin between the DNA strands. Then UvrB probes one DNA strand for the presence of a lesion. If a lesion is found the UvrA subunits dissociate and the UvrB-DNA preincision complex is formed. This complex is subsequently bound by UvrC and the second UvrB is released. If no lesion is found, the DNA wraps around the other UvrB subunit that will check the other stand for damage.</text>
</comment>
<evidence type="ECO:0000256" key="3">
    <source>
        <dbReference type="ARBA" id="ARBA00022490"/>
    </source>
</evidence>
<dbReference type="PROSITE" id="PS51194">
    <property type="entry name" value="HELICASE_CTER"/>
    <property type="match status" value="1"/>
</dbReference>
<evidence type="ECO:0000256" key="5">
    <source>
        <dbReference type="ARBA" id="ARBA00022763"/>
    </source>
</evidence>
<keyword evidence="3 13" id="KW-0963">Cytoplasm</keyword>
<evidence type="ECO:0000256" key="2">
    <source>
        <dbReference type="ARBA" id="ARBA00008533"/>
    </source>
</evidence>
<evidence type="ECO:0000256" key="6">
    <source>
        <dbReference type="ARBA" id="ARBA00022769"/>
    </source>
</evidence>
<protein>
    <recommendedName>
        <fullName evidence="12 13">UvrABC system protein B</fullName>
        <shortName evidence="13">Protein UvrB</shortName>
    </recommendedName>
    <alternativeName>
        <fullName evidence="13">Excinuclease ABC subunit B</fullName>
    </alternativeName>
</protein>
<evidence type="ECO:0000313" key="14">
    <source>
        <dbReference type="EMBL" id="HJE40120.1"/>
    </source>
</evidence>
<keyword evidence="14" id="KW-0378">Hydrolase</keyword>
<dbReference type="InterPro" id="IPR024759">
    <property type="entry name" value="UvrB_YAD/RRR_dom"/>
</dbReference>
<dbReference type="NCBIfam" id="NF003673">
    <property type="entry name" value="PRK05298.1"/>
    <property type="match status" value="1"/>
</dbReference>
<evidence type="ECO:0000256" key="1">
    <source>
        <dbReference type="ARBA" id="ARBA00004496"/>
    </source>
</evidence>
<dbReference type="AlphaFoldDB" id="A0A4Q0U8M1"/>
<dbReference type="GO" id="GO:0005524">
    <property type="term" value="F:ATP binding"/>
    <property type="evidence" value="ECO:0007669"/>
    <property type="project" value="UniProtKB-UniRule"/>
</dbReference>
<evidence type="ECO:0000256" key="12">
    <source>
        <dbReference type="ARBA" id="ARBA00029504"/>
    </source>
</evidence>
<dbReference type="SMART" id="SM00487">
    <property type="entry name" value="DEXDc"/>
    <property type="match status" value="1"/>
</dbReference>
<comment type="caution">
    <text evidence="14">The sequence shown here is derived from an EMBL/GenBank/DDBJ whole genome shotgun (WGS) entry which is preliminary data.</text>
</comment>
<dbReference type="PROSITE" id="PS51192">
    <property type="entry name" value="HELICASE_ATP_BIND_1"/>
    <property type="match status" value="1"/>
</dbReference>
<dbReference type="Pfam" id="PF00271">
    <property type="entry name" value="Helicase_C"/>
    <property type="match status" value="1"/>
</dbReference>
<dbReference type="InterPro" id="IPR001943">
    <property type="entry name" value="UVR_dom"/>
</dbReference>
<keyword evidence="9 13" id="KW-0234">DNA repair</keyword>
<keyword evidence="4 13" id="KW-0547">Nucleotide-binding</keyword>
<evidence type="ECO:0000256" key="10">
    <source>
        <dbReference type="ARBA" id="ARBA00023236"/>
    </source>
</evidence>